<protein>
    <submittedName>
        <fullName evidence="1">Uncharacterized protein</fullName>
    </submittedName>
</protein>
<dbReference type="AlphaFoldDB" id="A0A0E9U6U9"/>
<dbReference type="EMBL" id="GBXM01047125">
    <property type="protein sequence ID" value="JAH61452.1"/>
    <property type="molecule type" value="Transcribed_RNA"/>
</dbReference>
<name>A0A0E9U6U9_ANGAN</name>
<reference evidence="1" key="1">
    <citation type="submission" date="2014-11" db="EMBL/GenBank/DDBJ databases">
        <authorList>
            <person name="Amaro Gonzalez C."/>
        </authorList>
    </citation>
    <scope>NUCLEOTIDE SEQUENCE</scope>
</reference>
<evidence type="ECO:0000313" key="1">
    <source>
        <dbReference type="EMBL" id="JAH61452.1"/>
    </source>
</evidence>
<proteinExistence type="predicted"/>
<organism evidence="1">
    <name type="scientific">Anguilla anguilla</name>
    <name type="common">European freshwater eel</name>
    <name type="synonym">Muraena anguilla</name>
    <dbReference type="NCBI Taxonomy" id="7936"/>
    <lineage>
        <taxon>Eukaryota</taxon>
        <taxon>Metazoa</taxon>
        <taxon>Chordata</taxon>
        <taxon>Craniata</taxon>
        <taxon>Vertebrata</taxon>
        <taxon>Euteleostomi</taxon>
        <taxon>Actinopterygii</taxon>
        <taxon>Neopterygii</taxon>
        <taxon>Teleostei</taxon>
        <taxon>Anguilliformes</taxon>
        <taxon>Anguillidae</taxon>
        <taxon>Anguilla</taxon>
    </lineage>
</organism>
<sequence length="42" mass="4918">MFSINLGLKGKTWNSLHREKNVLLSNLQRKGLWPAQRLCRLP</sequence>
<accession>A0A0E9U6U9</accession>
<reference evidence="1" key="2">
    <citation type="journal article" date="2015" name="Fish Shellfish Immunol.">
        <title>Early steps in the European eel (Anguilla anguilla)-Vibrio vulnificus interaction in the gills: Role of the RtxA13 toxin.</title>
        <authorList>
            <person name="Callol A."/>
            <person name="Pajuelo D."/>
            <person name="Ebbesson L."/>
            <person name="Teles M."/>
            <person name="MacKenzie S."/>
            <person name="Amaro C."/>
        </authorList>
    </citation>
    <scope>NUCLEOTIDE SEQUENCE</scope>
</reference>